<evidence type="ECO:0000256" key="1">
    <source>
        <dbReference type="SAM" id="SignalP"/>
    </source>
</evidence>
<dbReference type="EMBL" id="CATKSH010000059">
    <property type="protein sequence ID" value="CAI9122401.1"/>
    <property type="molecule type" value="Genomic_DNA"/>
</dbReference>
<evidence type="ECO:0000313" key="2">
    <source>
        <dbReference type="EMBL" id="CAI9122401.1"/>
    </source>
</evidence>
<feature type="signal peptide" evidence="1">
    <location>
        <begin position="1"/>
        <end position="22"/>
    </location>
</feature>
<evidence type="ECO:0000313" key="3">
    <source>
        <dbReference type="Proteomes" id="UP001176960"/>
    </source>
</evidence>
<keyword evidence="1" id="KW-0732">Signal</keyword>
<name>A0AA35XXV3_9PROT</name>
<feature type="chain" id="PRO_5041211600" evidence="1">
    <location>
        <begin position="23"/>
        <end position="173"/>
    </location>
</feature>
<proteinExistence type="predicted"/>
<protein>
    <submittedName>
        <fullName evidence="2">Uncharacterized protein</fullName>
    </submittedName>
</protein>
<dbReference type="AlphaFoldDB" id="A0AA35XXV3"/>
<organism evidence="2 3">
    <name type="scientific">Brytella acorum</name>
    <dbReference type="NCBI Taxonomy" id="2959299"/>
    <lineage>
        <taxon>Bacteria</taxon>
        <taxon>Pseudomonadati</taxon>
        <taxon>Pseudomonadota</taxon>
        <taxon>Alphaproteobacteria</taxon>
        <taxon>Acetobacterales</taxon>
        <taxon>Acetobacteraceae</taxon>
        <taxon>Brytella</taxon>
    </lineage>
</organism>
<dbReference type="Proteomes" id="UP001176960">
    <property type="component" value="Unassembled WGS sequence"/>
</dbReference>
<keyword evidence="3" id="KW-1185">Reference proteome</keyword>
<comment type="caution">
    <text evidence="2">The sequence shown here is derived from an EMBL/GenBank/DDBJ whole genome shotgun (WGS) entry which is preliminary data.</text>
</comment>
<reference evidence="2" key="1">
    <citation type="submission" date="2023-03" db="EMBL/GenBank/DDBJ databases">
        <authorList>
            <person name="Cleenwerck I."/>
        </authorList>
    </citation>
    <scope>NUCLEOTIDE SEQUENCE</scope>
    <source>
        <strain evidence="2">LMG 32879</strain>
    </source>
</reference>
<accession>A0AA35XXV3</accession>
<dbReference type="RefSeq" id="WP_289844005.1">
    <property type="nucleotide sequence ID" value="NZ_CATKSH010000059.1"/>
</dbReference>
<sequence>MPAKLGVGIIALTTFLSTAANAADPPGVTAFLQNHKLVRYTAAYSDLDGDGHSEALIYAMAIADDSQTPKTFKEANLCGSGGCLLYVLSLTPTDYRVITKISIVQLPVRVMSSISHGWHDLGVQVSGGGITPGYEARLRFDGHSYPSNPSMPPAIPLKNILGNVLIHTDSRLR</sequence>
<gene>
    <name evidence="2" type="ORF">LMG32879_003267</name>
</gene>